<feature type="domain" description="Mannitol dehydrogenase N-terminal" evidence="4">
    <location>
        <begin position="21"/>
        <end position="233"/>
    </location>
</feature>
<keyword evidence="2" id="KW-0520">NAD</keyword>
<evidence type="ECO:0000256" key="1">
    <source>
        <dbReference type="ARBA" id="ARBA00023002"/>
    </source>
</evidence>
<dbReference type="Gene3D" id="1.10.2020.10">
    <property type="entry name" value="uronate isomerase, domain 2, chain A"/>
    <property type="match status" value="1"/>
</dbReference>
<evidence type="ECO:0000256" key="3">
    <source>
        <dbReference type="SAM" id="MobiDB-lite"/>
    </source>
</evidence>
<dbReference type="EMBL" id="JWZX01000232">
    <property type="protein sequence ID" value="KOO53431.1"/>
    <property type="molecule type" value="Genomic_DNA"/>
</dbReference>
<feature type="region of interest" description="Disordered" evidence="3">
    <location>
        <begin position="411"/>
        <end position="435"/>
    </location>
</feature>
<comment type="caution">
    <text evidence="5">The sequence shown here is derived from an EMBL/GenBank/DDBJ whole genome shotgun (WGS) entry which is preliminary data.</text>
</comment>
<dbReference type="SUPFAM" id="SSF51556">
    <property type="entry name" value="Metallo-dependent hydrolases"/>
    <property type="match status" value="1"/>
</dbReference>
<dbReference type="Gene3D" id="3.40.50.720">
    <property type="entry name" value="NAD(P)-binding Rossmann-like Domain"/>
    <property type="match status" value="1"/>
</dbReference>
<dbReference type="InterPro" id="IPR013328">
    <property type="entry name" value="6PGD_dom2"/>
</dbReference>
<protein>
    <recommendedName>
        <fullName evidence="4">Mannitol dehydrogenase N-terminal domain-containing protein</fullName>
    </recommendedName>
</protein>
<dbReference type="InterPro" id="IPR036291">
    <property type="entry name" value="NAD(P)-bd_dom_sf"/>
</dbReference>
<keyword evidence="1" id="KW-0560">Oxidoreductase</keyword>
<evidence type="ECO:0000256" key="2">
    <source>
        <dbReference type="ARBA" id="ARBA00023027"/>
    </source>
</evidence>
<proteinExistence type="predicted"/>
<dbReference type="PANTHER" id="PTHR43362:SF1">
    <property type="entry name" value="MANNITOL DEHYDROGENASE 2-RELATED"/>
    <property type="match status" value="1"/>
</dbReference>
<feature type="compositionally biased region" description="Pro residues" evidence="3">
    <location>
        <begin position="419"/>
        <end position="434"/>
    </location>
</feature>
<dbReference type="Pfam" id="PF01232">
    <property type="entry name" value="Mannitol_dh"/>
    <property type="match status" value="1"/>
</dbReference>
<dbReference type="InterPro" id="IPR050988">
    <property type="entry name" value="Mannitol_DH/Oxidoreductase"/>
</dbReference>
<dbReference type="Gene3D" id="1.10.1040.10">
    <property type="entry name" value="N-(1-d-carboxylethyl)-l-norvaline Dehydrogenase, domain 2"/>
    <property type="match status" value="1"/>
</dbReference>
<evidence type="ECO:0000259" key="4">
    <source>
        <dbReference type="Pfam" id="PF01232"/>
    </source>
</evidence>
<sequence>MNGGATQTFGPLEEGAFMRSSAVCIGTGRFLRAVLVPALHELGCDVILAQTRGQSFGQYMQKRLDEDAGPKYELDTVLQDGSTLTTLHPITACGSLGAAEGRAAFMALPAKLKKLRFIGLGVTEAGITHNGSSMLALAEFLHACYHAGRAEDGPQLSIINTDNLPFNGDEVRAHVLSCDFTQAQPDAEAFGAWLARCVCFHNTMVDRITSQREGCPEVPRAEPLPYKAIVIEDLQGVLPAGLSTVPGLAARTQPNQLALDIQLKLRVANGLHSAMVYAMALGRQPTTDLCAQTNSPILPYLEQLFERDVVHMTSELGCERAVVTPVYTEWMTRLQHRHFGLCCFFVSQNAMQKLGIRLLPSIKATLLAAEAPSDFMAFSIAAMLRFLTPMGEQTRLGEGRPVFVGNLDDSPALAQPCPTDEPPPPPPDAVPPKATPARFEYTPGLRVDLEAGTYEFCDGDGLVPLLLRPLGRTGGTSAVAVGSITEQVLSTVEGFSPRTDTAHAQLSQRVAQLLRRMLIGEPALHVLTMLDPRRPLNLTKSKLREAVGQEVAACDAIDVHAHCFAAEYGPELMLYGVDKLLTAGFGDESLACSPDLVAQYLSIADDAPDAFAALPQVTQAERIWQALFVERSPLSEACAGVVSTLEALGLTEALERRSLSEIRKWYASQDGAKFNEKVLRLAKLKYVVTSHAPFFSSRQLQACLAPPPRPPRYRAALELDALLEPHGWPSVLRTLEATDTTLTLEGLSVLLERCIVTLRPEYLSCSTPHTFAYATPHVTVPNTALGEVAPTVALILDAVLLPLCRKHGLPLLLRMGTRRGMNPTLRLAGDGLGSARLESLGQLCAAHPKTKFLVTVLSDADQHELAVLASRFPNVHVWGSWWHAALPSLVRASSAIRLEVLGTQFTFTASSAKLHDQLIHKWRRGRDLLTELLTAKYGELLERGWRVSRGDIRRDVHRLLGGAYEEFLRKRL</sequence>
<dbReference type="InterPro" id="IPR032466">
    <property type="entry name" value="Metal_Hydrolase"/>
</dbReference>
<dbReference type="InterPro" id="IPR023027">
    <property type="entry name" value="Mannitol_DH_CS"/>
</dbReference>
<dbReference type="Gene3D" id="3.20.20.140">
    <property type="entry name" value="Metal-dependent hydrolases"/>
    <property type="match status" value="1"/>
</dbReference>
<dbReference type="OrthoDB" id="418169at2759"/>
<dbReference type="PROSITE" id="PS00974">
    <property type="entry name" value="MANNITOL_DHGENASE"/>
    <property type="match status" value="1"/>
</dbReference>
<dbReference type="GO" id="GO:0019594">
    <property type="term" value="P:mannitol metabolic process"/>
    <property type="evidence" value="ECO:0007669"/>
    <property type="project" value="InterPro"/>
</dbReference>
<name>A0A0M0LR06_9EUKA</name>
<gene>
    <name evidence="5" type="ORF">Ctob_015329</name>
</gene>
<dbReference type="SUPFAM" id="SSF48179">
    <property type="entry name" value="6-phosphogluconate dehydrogenase C-terminal domain-like"/>
    <property type="match status" value="1"/>
</dbReference>
<reference evidence="6" key="1">
    <citation type="journal article" date="2015" name="PLoS Genet.">
        <title>Genome Sequence and Transcriptome Analyses of Chrysochromulina tobin: Metabolic Tools for Enhanced Algal Fitness in the Prominent Order Prymnesiales (Haptophyceae).</title>
        <authorList>
            <person name="Hovde B.T."/>
            <person name="Deodato C.R."/>
            <person name="Hunsperger H.M."/>
            <person name="Ryken S.A."/>
            <person name="Yost W."/>
            <person name="Jha R.K."/>
            <person name="Patterson J."/>
            <person name="Monnat R.J. Jr."/>
            <person name="Barlow S.B."/>
            <person name="Starkenburg S.R."/>
            <person name="Cattolico R.A."/>
        </authorList>
    </citation>
    <scope>NUCLEOTIDE SEQUENCE</scope>
    <source>
        <strain evidence="6">CCMP291</strain>
    </source>
</reference>
<dbReference type="PANTHER" id="PTHR43362">
    <property type="entry name" value="MANNITOL DEHYDROGENASE DSF1-RELATED"/>
    <property type="match status" value="1"/>
</dbReference>
<dbReference type="AlphaFoldDB" id="A0A0M0LR06"/>
<dbReference type="InterPro" id="IPR013131">
    <property type="entry name" value="Mannitol_DH_N"/>
</dbReference>
<dbReference type="GO" id="GO:0016616">
    <property type="term" value="F:oxidoreductase activity, acting on the CH-OH group of donors, NAD or NADP as acceptor"/>
    <property type="evidence" value="ECO:0007669"/>
    <property type="project" value="TreeGrafter"/>
</dbReference>
<evidence type="ECO:0000313" key="6">
    <source>
        <dbReference type="Proteomes" id="UP000037460"/>
    </source>
</evidence>
<keyword evidence="6" id="KW-1185">Reference proteome</keyword>
<organism evidence="5 6">
    <name type="scientific">Chrysochromulina tobinii</name>
    <dbReference type="NCBI Taxonomy" id="1460289"/>
    <lineage>
        <taxon>Eukaryota</taxon>
        <taxon>Haptista</taxon>
        <taxon>Haptophyta</taxon>
        <taxon>Prymnesiophyceae</taxon>
        <taxon>Prymnesiales</taxon>
        <taxon>Chrysochromulinaceae</taxon>
        <taxon>Chrysochromulina</taxon>
    </lineage>
</organism>
<dbReference type="Proteomes" id="UP000037460">
    <property type="component" value="Unassembled WGS sequence"/>
</dbReference>
<dbReference type="InterPro" id="IPR008927">
    <property type="entry name" value="6-PGluconate_DH-like_C_sf"/>
</dbReference>
<dbReference type="SUPFAM" id="SSF51735">
    <property type="entry name" value="NAD(P)-binding Rossmann-fold domains"/>
    <property type="match status" value="1"/>
</dbReference>
<accession>A0A0M0LR06</accession>
<evidence type="ECO:0000313" key="5">
    <source>
        <dbReference type="EMBL" id="KOO53431.1"/>
    </source>
</evidence>